<dbReference type="Pfam" id="PF14237">
    <property type="entry name" value="GYF_2"/>
    <property type="match status" value="1"/>
</dbReference>
<protein>
    <recommendedName>
        <fullName evidence="4">GYF domain-containing protein</fullName>
    </recommendedName>
</protein>
<evidence type="ECO:0000256" key="2">
    <source>
        <dbReference type="SAM" id="MobiDB-lite"/>
    </source>
</evidence>
<accession>A0A518E2X7</accession>
<feature type="transmembrane region" description="Helical" evidence="3">
    <location>
        <begin position="230"/>
        <end position="250"/>
    </location>
</feature>
<evidence type="ECO:0000259" key="4">
    <source>
        <dbReference type="Pfam" id="PF14237"/>
    </source>
</evidence>
<dbReference type="KEGG" id="lcre:Pla8534_63050"/>
<feature type="transmembrane region" description="Helical" evidence="3">
    <location>
        <begin position="256"/>
        <end position="279"/>
    </location>
</feature>
<proteinExistence type="predicted"/>
<evidence type="ECO:0000256" key="3">
    <source>
        <dbReference type="SAM" id="Phobius"/>
    </source>
</evidence>
<dbReference type="AlphaFoldDB" id="A0A518E2X7"/>
<keyword evidence="3" id="KW-1133">Transmembrane helix</keyword>
<dbReference type="Proteomes" id="UP000317648">
    <property type="component" value="Chromosome"/>
</dbReference>
<keyword evidence="1" id="KW-0175">Coiled coil</keyword>
<keyword evidence="3" id="KW-0472">Membrane</keyword>
<name>A0A518E2X7_9BACT</name>
<reference evidence="5 6" key="1">
    <citation type="submission" date="2019-02" db="EMBL/GenBank/DDBJ databases">
        <title>Deep-cultivation of Planctomycetes and their phenomic and genomic characterization uncovers novel biology.</title>
        <authorList>
            <person name="Wiegand S."/>
            <person name="Jogler M."/>
            <person name="Boedeker C."/>
            <person name="Pinto D."/>
            <person name="Vollmers J."/>
            <person name="Rivas-Marin E."/>
            <person name="Kohn T."/>
            <person name="Peeters S.H."/>
            <person name="Heuer A."/>
            <person name="Rast P."/>
            <person name="Oberbeckmann S."/>
            <person name="Bunk B."/>
            <person name="Jeske O."/>
            <person name="Meyerdierks A."/>
            <person name="Storesund J.E."/>
            <person name="Kallscheuer N."/>
            <person name="Luecker S."/>
            <person name="Lage O.M."/>
            <person name="Pohl T."/>
            <person name="Merkel B.J."/>
            <person name="Hornburger P."/>
            <person name="Mueller R.-W."/>
            <person name="Bruemmer F."/>
            <person name="Labrenz M."/>
            <person name="Spormann A.M."/>
            <person name="Op den Camp H."/>
            <person name="Overmann J."/>
            <person name="Amann R."/>
            <person name="Jetten M.S.M."/>
            <person name="Mascher T."/>
            <person name="Medema M.H."/>
            <person name="Devos D.P."/>
            <person name="Kaster A.-K."/>
            <person name="Ovreas L."/>
            <person name="Rohde M."/>
            <person name="Galperin M.Y."/>
            <person name="Jogler C."/>
        </authorList>
    </citation>
    <scope>NUCLEOTIDE SEQUENCE [LARGE SCALE GENOMIC DNA]</scope>
    <source>
        <strain evidence="5 6">Pla85_3_4</strain>
    </source>
</reference>
<dbReference type="EMBL" id="CP036433">
    <property type="protein sequence ID" value="QDU98437.1"/>
    <property type="molecule type" value="Genomic_DNA"/>
</dbReference>
<evidence type="ECO:0000313" key="5">
    <source>
        <dbReference type="EMBL" id="QDU98437.1"/>
    </source>
</evidence>
<dbReference type="InterPro" id="IPR025640">
    <property type="entry name" value="GYF_2"/>
</dbReference>
<feature type="coiled-coil region" evidence="1">
    <location>
        <begin position="181"/>
        <end position="208"/>
    </location>
</feature>
<organism evidence="5 6">
    <name type="scientific">Lignipirellula cremea</name>
    <dbReference type="NCBI Taxonomy" id="2528010"/>
    <lineage>
        <taxon>Bacteria</taxon>
        <taxon>Pseudomonadati</taxon>
        <taxon>Planctomycetota</taxon>
        <taxon>Planctomycetia</taxon>
        <taxon>Pirellulales</taxon>
        <taxon>Pirellulaceae</taxon>
        <taxon>Lignipirellula</taxon>
    </lineage>
</organism>
<evidence type="ECO:0000313" key="6">
    <source>
        <dbReference type="Proteomes" id="UP000317648"/>
    </source>
</evidence>
<sequence>MADNVWYYAQGDEEKGPVTTADLKSMAAAGKLKPDDLVWKEGMPDWSAASTVRGLFAHPPGSRPSPPPSWSGAPAARSSEENLSDSGGPPPTRPTNLLADLARHCPPRLAGRVLLFCGLLLVLWAKGCDSLGRRYVARVQARPVLEENEFERTYAVRLSALRSDRDIYLETDAGERDPKVLTRIEDDIEKLTEKKQEEEEQLERGEWGRLKAIAADAANNNAVSAYYREMAFLFGSMVLVCGLLGVAFTSDGAERWISYIMLAIITFSLYIGGAAFLHLP</sequence>
<keyword evidence="3" id="KW-0812">Transmembrane</keyword>
<dbReference type="OrthoDB" id="292841at2"/>
<feature type="domain" description="GYF" evidence="4">
    <location>
        <begin position="6"/>
        <end position="55"/>
    </location>
</feature>
<gene>
    <name evidence="5" type="ORF">Pla8534_63050</name>
</gene>
<evidence type="ECO:0000256" key="1">
    <source>
        <dbReference type="SAM" id="Coils"/>
    </source>
</evidence>
<keyword evidence="6" id="KW-1185">Reference proteome</keyword>
<feature type="region of interest" description="Disordered" evidence="2">
    <location>
        <begin position="54"/>
        <end position="95"/>
    </location>
</feature>
<dbReference type="RefSeq" id="WP_145057694.1">
    <property type="nucleotide sequence ID" value="NZ_CP036433.1"/>
</dbReference>